<dbReference type="InterPro" id="IPR051172">
    <property type="entry name" value="Chlamydia_OmcB"/>
</dbReference>
<dbReference type="OrthoDB" id="28777at2"/>
<feature type="domain" description="DUF11" evidence="2">
    <location>
        <begin position="208"/>
        <end position="328"/>
    </location>
</feature>
<dbReference type="Proteomes" id="UP000078486">
    <property type="component" value="Unassembled WGS sequence"/>
</dbReference>
<dbReference type="AlphaFoldDB" id="A0A178IMN5"/>
<feature type="chain" id="PRO_5008089226" description="DUF11 domain-containing protein" evidence="1">
    <location>
        <begin position="39"/>
        <end position="891"/>
    </location>
</feature>
<dbReference type="Gene3D" id="2.60.40.740">
    <property type="match status" value="1"/>
</dbReference>
<comment type="caution">
    <text evidence="3">The sequence shown here is derived from an EMBL/GenBank/DDBJ whole genome shotgun (WGS) entry which is preliminary data.</text>
</comment>
<protein>
    <recommendedName>
        <fullName evidence="2">DUF11 domain-containing protein</fullName>
    </recommendedName>
</protein>
<name>A0A178IMN5_9BACT</name>
<dbReference type="EMBL" id="LRRQ01000043">
    <property type="protein sequence ID" value="OAM90951.1"/>
    <property type="molecule type" value="Genomic_DNA"/>
</dbReference>
<evidence type="ECO:0000256" key="1">
    <source>
        <dbReference type="SAM" id="SignalP"/>
    </source>
</evidence>
<dbReference type="PANTHER" id="PTHR34819">
    <property type="entry name" value="LARGE CYSTEINE-RICH PERIPLASMIC PROTEIN OMCB"/>
    <property type="match status" value="1"/>
</dbReference>
<dbReference type="RefSeq" id="WP_068769209.1">
    <property type="nucleotide sequence ID" value="NZ_CP109796.1"/>
</dbReference>
<feature type="signal peptide" evidence="1">
    <location>
        <begin position="1"/>
        <end position="38"/>
    </location>
</feature>
<evidence type="ECO:0000259" key="2">
    <source>
        <dbReference type="Pfam" id="PF01345"/>
    </source>
</evidence>
<feature type="domain" description="DUF11" evidence="2">
    <location>
        <begin position="798"/>
        <end position="889"/>
    </location>
</feature>
<dbReference type="NCBIfam" id="TIGR01451">
    <property type="entry name" value="B_ant_repeat"/>
    <property type="match status" value="2"/>
</dbReference>
<dbReference type="STRING" id="1184151.AW736_05475"/>
<dbReference type="PANTHER" id="PTHR34819:SF3">
    <property type="entry name" value="CELL SURFACE PROTEIN"/>
    <property type="match status" value="1"/>
</dbReference>
<reference evidence="3 4" key="1">
    <citation type="submission" date="2016-01" db="EMBL/GenBank/DDBJ databases">
        <title>High potential of lignocellulose degradation of a new Verrucomicrobia species.</title>
        <authorList>
            <person name="Wang Y."/>
            <person name="Shi Y."/>
            <person name="Qiu Z."/>
            <person name="Liu S."/>
            <person name="Yang H."/>
        </authorList>
    </citation>
    <scope>NUCLEOTIDE SEQUENCE [LARGE SCALE GENOMIC DNA]</scope>
    <source>
        <strain evidence="3 4">TSB47</strain>
    </source>
</reference>
<dbReference type="InterPro" id="IPR001434">
    <property type="entry name" value="OmcB-like_DUF11"/>
</dbReference>
<sequence length="891" mass="90076">MNMTNTTPSSSATARRRSCLRVAFALLVLASFALFAHAAAPLVNTAIGNQASATYKDDSGVERTVLSNTVTTLVQQVYDLDLKQDNARTSNPGGQVFFPHTVTNLGNGIDTFTLGAVDGGGATTLGSIAIYIDADGDGNPDNFTSIGTTGPLAAGASFRFIVAATVPPGATVGSAGTVTVTATSTNGGDTPIVETNTDTVTLTNDAVLQVTKAATRGSGLPGTPVKYTITYRNIGNSAATNLKITDIIQPGLTYVDGSARWSVNPTQTLTDASADTEAVSGIDYNFVGTTATFVIASVAPGVSGYVTVEVTVDAGQAPGTITNTADYEFETGSGPTTVPLTSTNTVPFEVLPEVSLTFEGPATPLEPVPASGSVSFNNVLTNNGTGTDTFNIVVDTAGLGTAGKFPAGTTFQLFKSDRATPLTDTNGDGIPDTGPVAANGTYTVVLRANIPGNAAATDTTLSVTKTATSTVNPIQSAPATDTIAGITGAGVDLLGQSPATDGLGDSGTTIVNTETGNPGSTVTFTLNVKNTGPNPDTFDLIAWTNGTDAGTPTFGSSLPPGWTVVFKDGANNGVVSNTGIILADSTRTYTAEVTIPVGTSPGDISVWFRSQSPSTGAADNLRDRVTVDTVRGITIQTNNAGQIFPGGSVIYQHILTNTGNVTEGLLGAPNTLAIALANSLDGSAFTSVVYYDVDNNGTIDAGDKIVDTAAGGLLSSVKSDGLPKGESIRLLVKVQAPIGAADGAVNITTITATPAPGVDVGSAGAPAAVSNADATSVIRGNLTIVKEQSVDGGGTWTQEQRSAMPGGQIRYRITVTNVGSADAENIAVNDTVPVHTAYDSSFSATITKGSGSPESFTPPSSSGAGTALLFNIGTLSPTQTAVITFAVKIDE</sequence>
<evidence type="ECO:0000313" key="3">
    <source>
        <dbReference type="EMBL" id="OAM90951.1"/>
    </source>
</evidence>
<keyword evidence="1" id="KW-0732">Signal</keyword>
<gene>
    <name evidence="3" type="ORF">AW736_05475</name>
</gene>
<keyword evidence="4" id="KW-1185">Reference proteome</keyword>
<dbReference type="Pfam" id="PF01345">
    <property type="entry name" value="DUF11"/>
    <property type="match status" value="2"/>
</dbReference>
<proteinExistence type="predicted"/>
<organism evidence="3 4">
    <name type="scientific">Termitidicoccus mucosus</name>
    <dbReference type="NCBI Taxonomy" id="1184151"/>
    <lineage>
        <taxon>Bacteria</taxon>
        <taxon>Pseudomonadati</taxon>
        <taxon>Verrucomicrobiota</taxon>
        <taxon>Opitutia</taxon>
        <taxon>Opitutales</taxon>
        <taxon>Opitutaceae</taxon>
        <taxon>Termitidicoccus</taxon>
    </lineage>
</organism>
<evidence type="ECO:0000313" key="4">
    <source>
        <dbReference type="Proteomes" id="UP000078486"/>
    </source>
</evidence>
<dbReference type="InterPro" id="IPR047589">
    <property type="entry name" value="DUF11_rpt"/>
</dbReference>
<accession>A0A178IMN5</accession>